<organism evidence="1">
    <name type="scientific">Rhizophora mucronata</name>
    <name type="common">Asiatic mangrove</name>
    <dbReference type="NCBI Taxonomy" id="61149"/>
    <lineage>
        <taxon>Eukaryota</taxon>
        <taxon>Viridiplantae</taxon>
        <taxon>Streptophyta</taxon>
        <taxon>Embryophyta</taxon>
        <taxon>Tracheophyta</taxon>
        <taxon>Spermatophyta</taxon>
        <taxon>Magnoliopsida</taxon>
        <taxon>eudicotyledons</taxon>
        <taxon>Gunneridae</taxon>
        <taxon>Pentapetalae</taxon>
        <taxon>rosids</taxon>
        <taxon>fabids</taxon>
        <taxon>Malpighiales</taxon>
        <taxon>Rhizophoraceae</taxon>
        <taxon>Rhizophora</taxon>
    </lineage>
</organism>
<proteinExistence type="predicted"/>
<accession>A0A2P2JVE4</accession>
<protein>
    <submittedName>
        <fullName evidence="1">Uncharacterized protein LOC107612666</fullName>
    </submittedName>
</protein>
<evidence type="ECO:0000313" key="1">
    <source>
        <dbReference type="EMBL" id="MBW97432.1"/>
    </source>
</evidence>
<reference evidence="1" key="1">
    <citation type="submission" date="2018-02" db="EMBL/GenBank/DDBJ databases">
        <title>Rhizophora mucronata_Transcriptome.</title>
        <authorList>
            <person name="Meera S.P."/>
            <person name="Sreeshan A."/>
            <person name="Augustine A."/>
        </authorList>
    </citation>
    <scope>NUCLEOTIDE SEQUENCE</scope>
    <source>
        <tissue evidence="1">Leaf</tissue>
    </source>
</reference>
<dbReference type="EMBL" id="GGEC01016949">
    <property type="protein sequence ID" value="MBW97432.1"/>
    <property type="molecule type" value="Transcribed_RNA"/>
</dbReference>
<dbReference type="AlphaFoldDB" id="A0A2P2JVE4"/>
<name>A0A2P2JVE4_RHIMU</name>
<sequence length="40" mass="4824">MGWMEQDLDCQLQFIIMISWLLYLDLTVHPVHQSQVLLHK</sequence>